<proteinExistence type="inferred from homology"/>
<dbReference type="InterPro" id="IPR040442">
    <property type="entry name" value="Pyrv_kinase-like_dom_sf"/>
</dbReference>
<dbReference type="EMBL" id="CP113517">
    <property type="protein sequence ID" value="WAR45135.1"/>
    <property type="molecule type" value="Genomic_DNA"/>
</dbReference>
<evidence type="ECO:0000256" key="3">
    <source>
        <dbReference type="ARBA" id="ARBA00022655"/>
    </source>
</evidence>
<evidence type="ECO:0000256" key="5">
    <source>
        <dbReference type="ARBA" id="ARBA00022723"/>
    </source>
</evidence>
<comment type="function">
    <text evidence="6">Catalyzes the reversible reaction in which hydroxymethyl group from 5,10-methylenetetrahydrofolate is transferred onto alpha-ketoisovalerate to form ketopantoate.</text>
</comment>
<feature type="binding site" evidence="6">
    <location>
        <position position="122"/>
    </location>
    <ligand>
        <name>Mg(2+)</name>
        <dbReference type="ChEBI" id="CHEBI:18420"/>
    </ligand>
</feature>
<dbReference type="NCBIfam" id="TIGR00222">
    <property type="entry name" value="panB"/>
    <property type="match status" value="1"/>
</dbReference>
<accession>A0ABY7GKV7</accession>
<evidence type="ECO:0000256" key="2">
    <source>
        <dbReference type="ARBA" id="ARBA00011424"/>
    </source>
</evidence>
<dbReference type="Gene3D" id="3.20.20.60">
    <property type="entry name" value="Phosphoenolpyruvate-binding domains"/>
    <property type="match status" value="1"/>
</dbReference>
<dbReference type="GO" id="GO:0003864">
    <property type="term" value="F:3-methyl-2-oxobutanoate hydroxymethyltransferase activity"/>
    <property type="evidence" value="ECO:0007669"/>
    <property type="project" value="UniProtKB-EC"/>
</dbReference>
<keyword evidence="6" id="KW-0963">Cytoplasm</keyword>
<evidence type="ECO:0000256" key="6">
    <source>
        <dbReference type="HAMAP-Rule" id="MF_00156"/>
    </source>
</evidence>
<name>A0ABY7GKV7_9GAMM</name>
<protein>
    <recommendedName>
        <fullName evidence="6">3-methyl-2-oxobutanoate hydroxymethyltransferase</fullName>
        <ecNumber evidence="6">2.1.2.11</ecNumber>
    </recommendedName>
    <alternativeName>
        <fullName evidence="6">Ketopantoate hydroxymethyltransferase</fullName>
        <shortName evidence="6">KPHMT</shortName>
    </alternativeName>
</protein>
<dbReference type="CDD" id="cd06557">
    <property type="entry name" value="KPHMT-like"/>
    <property type="match status" value="1"/>
</dbReference>
<feature type="active site" description="Proton acceptor" evidence="6">
    <location>
        <position position="187"/>
    </location>
</feature>
<dbReference type="InterPro" id="IPR015813">
    <property type="entry name" value="Pyrv/PenolPyrv_kinase-like_dom"/>
</dbReference>
<keyword evidence="8" id="KW-1185">Reference proteome</keyword>
<comment type="subcellular location">
    <subcellularLocation>
        <location evidence="6">Cytoplasm</location>
    </subcellularLocation>
</comment>
<feature type="binding site" evidence="6">
    <location>
        <position position="52"/>
    </location>
    <ligand>
        <name>Mg(2+)</name>
        <dbReference type="ChEBI" id="CHEBI:18420"/>
    </ligand>
</feature>
<comment type="catalytic activity">
    <reaction evidence="6">
        <text>(6R)-5,10-methylene-5,6,7,8-tetrahydrofolate + 3-methyl-2-oxobutanoate + H2O = 2-dehydropantoate + (6S)-5,6,7,8-tetrahydrofolate</text>
        <dbReference type="Rhea" id="RHEA:11824"/>
        <dbReference type="ChEBI" id="CHEBI:11561"/>
        <dbReference type="ChEBI" id="CHEBI:11851"/>
        <dbReference type="ChEBI" id="CHEBI:15377"/>
        <dbReference type="ChEBI" id="CHEBI:15636"/>
        <dbReference type="ChEBI" id="CHEBI:57453"/>
        <dbReference type="EC" id="2.1.2.11"/>
    </reaction>
</comment>
<comment type="subunit">
    <text evidence="2 6">Homodecamer; pentamer of dimers.</text>
</comment>
<dbReference type="SUPFAM" id="SSF51621">
    <property type="entry name" value="Phosphoenolpyruvate/pyruvate domain"/>
    <property type="match status" value="1"/>
</dbReference>
<keyword evidence="4 6" id="KW-0808">Transferase</keyword>
<feature type="binding site" evidence="6">
    <location>
        <position position="120"/>
    </location>
    <ligand>
        <name>3-methyl-2-oxobutanoate</name>
        <dbReference type="ChEBI" id="CHEBI:11851"/>
    </ligand>
</feature>
<feature type="binding site" evidence="6">
    <location>
        <begin position="52"/>
        <end position="53"/>
    </location>
    <ligand>
        <name>3-methyl-2-oxobutanoate</name>
        <dbReference type="ChEBI" id="CHEBI:11851"/>
    </ligand>
</feature>
<evidence type="ECO:0000256" key="1">
    <source>
        <dbReference type="ARBA" id="ARBA00008676"/>
    </source>
</evidence>
<dbReference type="RefSeq" id="WP_255190102.1">
    <property type="nucleotide sequence ID" value="NZ_CP113517.1"/>
</dbReference>
<dbReference type="EC" id="2.1.2.11" evidence="6"/>
<dbReference type="PANTHER" id="PTHR20881">
    <property type="entry name" value="3-METHYL-2-OXOBUTANOATE HYDROXYMETHYLTRANSFERASE"/>
    <property type="match status" value="1"/>
</dbReference>
<reference evidence="7" key="1">
    <citation type="submission" date="2022-11" db="EMBL/GenBank/DDBJ databases">
        <title>Methylomonas rapida sp. nov., Carotenoid-Producing Obligate Methanotrophs with High Growth Characteristics and Biotechnological Potential.</title>
        <authorList>
            <person name="Tikhonova E.N."/>
            <person name="Suleimanov R.Z."/>
            <person name="Miroshnikov K."/>
            <person name="Oshkin I.Y."/>
            <person name="Belova S.E."/>
            <person name="Danilova O.V."/>
            <person name="Ashikhmin A."/>
            <person name="Konopkin A."/>
            <person name="But S.Y."/>
            <person name="Khmelenina V.N."/>
            <person name="Kuznetsov N."/>
            <person name="Pimenov N.V."/>
            <person name="Dedysh S.N."/>
        </authorList>
    </citation>
    <scope>NUCLEOTIDE SEQUENCE</scope>
    <source>
        <strain evidence="7">MP1</strain>
    </source>
</reference>
<evidence type="ECO:0000256" key="4">
    <source>
        <dbReference type="ARBA" id="ARBA00022679"/>
    </source>
</evidence>
<dbReference type="Proteomes" id="UP001162780">
    <property type="component" value="Chromosome"/>
</dbReference>
<comment type="pathway">
    <text evidence="6">Cofactor biosynthesis; (R)-pantothenate biosynthesis; (R)-pantoate from 3-methyl-2-oxobutanoate: step 1/2.</text>
</comment>
<dbReference type="Pfam" id="PF02548">
    <property type="entry name" value="Pantoate_transf"/>
    <property type="match status" value="1"/>
</dbReference>
<keyword evidence="5 6" id="KW-0479">Metal-binding</keyword>
<organism evidence="7 8">
    <name type="scientific">Methylomonas rapida</name>
    <dbReference type="NCBI Taxonomy" id="2963939"/>
    <lineage>
        <taxon>Bacteria</taxon>
        <taxon>Pseudomonadati</taxon>
        <taxon>Pseudomonadota</taxon>
        <taxon>Gammaproteobacteria</taxon>
        <taxon>Methylococcales</taxon>
        <taxon>Methylococcaceae</taxon>
        <taxon>Methylomonas</taxon>
    </lineage>
</organism>
<dbReference type="PANTHER" id="PTHR20881:SF0">
    <property type="entry name" value="3-METHYL-2-OXOBUTANOATE HYDROXYMETHYLTRANSFERASE"/>
    <property type="match status" value="1"/>
</dbReference>
<evidence type="ECO:0000313" key="8">
    <source>
        <dbReference type="Proteomes" id="UP001162780"/>
    </source>
</evidence>
<keyword evidence="3 6" id="KW-0566">Pantothenate biosynthesis</keyword>
<comment type="similarity">
    <text evidence="1 6">Belongs to the PanB family.</text>
</comment>
<dbReference type="PIRSF" id="PIRSF000388">
    <property type="entry name" value="Pantoate_hydroxy_MeTrfase"/>
    <property type="match status" value="1"/>
</dbReference>
<sequence>MTLYADTSKALTISDLLAMKNTGEKISCLTAYDASFAVLLDQAGIEVILVGDSLGMVIQGHASTIPVSNEDMTYHTRCVASARKRAFVVADLPFASYATPKSALKNAARLMQTGGAQMVKLEGAKFEVIEFLVAQGIPVCGHLGLLPQSVNRLGGYKVQGREPAHAQKILEDAIAIERAGAGMLILECVPSLLAAEITRNLGIPVIGIGAGPDCDGQVLVLYDMLNISIGNRPRFSKNFMANADNIADAIRRYHQAVKTLAFPAAEHCY</sequence>
<dbReference type="HAMAP" id="MF_00156">
    <property type="entry name" value="PanB"/>
    <property type="match status" value="1"/>
</dbReference>
<feature type="binding site" evidence="6">
    <location>
        <position position="91"/>
    </location>
    <ligand>
        <name>Mg(2+)</name>
        <dbReference type="ChEBI" id="CHEBI:18420"/>
    </ligand>
</feature>
<evidence type="ECO:0000313" key="7">
    <source>
        <dbReference type="EMBL" id="WAR45135.1"/>
    </source>
</evidence>
<dbReference type="InterPro" id="IPR003700">
    <property type="entry name" value="Pantoate_hydroxy_MeTrfase"/>
</dbReference>
<gene>
    <name evidence="6 7" type="primary">panB</name>
    <name evidence="7" type="ORF">NM686_001090</name>
</gene>
<keyword evidence="6" id="KW-0460">Magnesium</keyword>
<feature type="binding site" evidence="6">
    <location>
        <position position="91"/>
    </location>
    <ligand>
        <name>3-methyl-2-oxobutanoate</name>
        <dbReference type="ChEBI" id="CHEBI:11851"/>
    </ligand>
</feature>
<dbReference type="NCBIfam" id="NF001452">
    <property type="entry name" value="PRK00311.1"/>
    <property type="match status" value="1"/>
</dbReference>
<comment type="cofactor">
    <cofactor evidence="6">
        <name>Mg(2+)</name>
        <dbReference type="ChEBI" id="CHEBI:18420"/>
    </cofactor>
    <text evidence="6">Binds 1 Mg(2+) ion per subunit.</text>
</comment>